<dbReference type="EMBL" id="CP000587">
    <property type="protein sequence ID" value="ABO97002.1"/>
    <property type="molecule type" value="Genomic_DNA"/>
</dbReference>
<dbReference type="GeneID" id="5003026"/>
<dbReference type="NCBIfam" id="TIGR00272">
    <property type="entry name" value="DPH2"/>
    <property type="match status" value="1"/>
</dbReference>
<dbReference type="GO" id="GO:0017183">
    <property type="term" value="P:protein histidyl modification to diphthamide"/>
    <property type="evidence" value="ECO:0007669"/>
    <property type="project" value="UniProtKB-UniPathway"/>
</dbReference>
<organism evidence="9 10">
    <name type="scientific">Ostreococcus lucimarinus (strain CCE9901)</name>
    <dbReference type="NCBI Taxonomy" id="436017"/>
    <lineage>
        <taxon>Eukaryota</taxon>
        <taxon>Viridiplantae</taxon>
        <taxon>Chlorophyta</taxon>
        <taxon>Mamiellophyceae</taxon>
        <taxon>Mamiellales</taxon>
        <taxon>Bathycoccaceae</taxon>
        <taxon>Ostreococcus</taxon>
    </lineage>
</organism>
<name>A4S0A1_OSTLU</name>
<evidence type="ECO:0000313" key="10">
    <source>
        <dbReference type="Proteomes" id="UP000001568"/>
    </source>
</evidence>
<dbReference type="PANTHER" id="PTHR10762:SF2">
    <property type="entry name" value="2-(3-AMINO-3-CARBOXYPROPYL)HISTIDINE SYNTHASE SUBUNIT 2"/>
    <property type="match status" value="1"/>
</dbReference>
<protein>
    <recommendedName>
        <fullName evidence="7">2-(3-amino-3-carboxypropyl)histidine synthase subunit 2</fullName>
    </recommendedName>
</protein>
<dbReference type="NCBIfam" id="TIGR00322">
    <property type="entry name" value="diphth2_R"/>
    <property type="match status" value="1"/>
</dbReference>
<dbReference type="Proteomes" id="UP000001568">
    <property type="component" value="Chromosome 7"/>
</dbReference>
<evidence type="ECO:0000313" key="9">
    <source>
        <dbReference type="EMBL" id="ABO97002.1"/>
    </source>
</evidence>
<evidence type="ECO:0000256" key="7">
    <source>
        <dbReference type="RuleBase" id="RU364133"/>
    </source>
</evidence>
<gene>
    <name evidence="9" type="ORF">OSTLU_32667</name>
</gene>
<comment type="pathway">
    <text evidence="2 7">Protein modification; peptidyl-diphthamide biosynthesis.</text>
</comment>
<dbReference type="GO" id="GO:0051536">
    <property type="term" value="F:iron-sulfur cluster binding"/>
    <property type="evidence" value="ECO:0007669"/>
    <property type="project" value="UniProtKB-KW"/>
</dbReference>
<evidence type="ECO:0000256" key="3">
    <source>
        <dbReference type="ARBA" id="ARBA00006179"/>
    </source>
</evidence>
<keyword evidence="6 7" id="KW-0411">Iron-sulfur</keyword>
<feature type="region of interest" description="Disordered" evidence="8">
    <location>
        <begin position="498"/>
        <end position="517"/>
    </location>
</feature>
<dbReference type="UniPathway" id="UPA00559"/>
<dbReference type="Gene3D" id="3.40.50.11860">
    <property type="entry name" value="Diphthamide synthesis DPH1/DPH2 domain 3"/>
    <property type="match status" value="1"/>
</dbReference>
<keyword evidence="4 7" id="KW-0479">Metal-binding</keyword>
<keyword evidence="5 7" id="KW-0408">Iron</keyword>
<dbReference type="InterPro" id="IPR042263">
    <property type="entry name" value="DPH1/DPH2_1"/>
</dbReference>
<dbReference type="OrthoDB" id="449241at2759"/>
<dbReference type="InterPro" id="IPR016435">
    <property type="entry name" value="DPH1/DPH2"/>
</dbReference>
<dbReference type="GO" id="GO:0090560">
    <property type="term" value="F:2-(3-amino-3-carboxypropyl)histidine synthase activity"/>
    <property type="evidence" value="ECO:0007669"/>
    <property type="project" value="InterPro"/>
</dbReference>
<comment type="similarity">
    <text evidence="3 7">Belongs to the DPH1/DPH2 family. DPH2 subfamily.</text>
</comment>
<dbReference type="SFLD" id="SFLDS00032">
    <property type="entry name" value="Radical_SAM_3-amino-3-carboxyp"/>
    <property type="match status" value="1"/>
</dbReference>
<dbReference type="GO" id="GO:0046872">
    <property type="term" value="F:metal ion binding"/>
    <property type="evidence" value="ECO:0007669"/>
    <property type="project" value="UniProtKB-KW"/>
</dbReference>
<evidence type="ECO:0000256" key="1">
    <source>
        <dbReference type="ARBA" id="ARBA00001966"/>
    </source>
</evidence>
<dbReference type="OMA" id="QIWNENH"/>
<evidence type="ECO:0000256" key="8">
    <source>
        <dbReference type="SAM" id="MobiDB-lite"/>
    </source>
</evidence>
<dbReference type="AlphaFoldDB" id="A4S0A1"/>
<dbReference type="STRING" id="436017.A4S0A1"/>
<comment type="function">
    <text evidence="7">Required for the first step of diphthamide biosynthesis, a post-translational modification of histidine which occurs in elongation factor 2. DPH1 and DPH2 transfer a 3-amino-3-carboxypropyl (ACP) group from S-adenosyl-L-methionine (SAM) to a histidine residue, the reaction is assisted by a reduction system comprising DPH3 and a NADH-dependent reductase. Facilitates the reduction of the catalytic iron-sulfur cluster found in the DPH1 subunit.</text>
</comment>
<reference evidence="9 10" key="1">
    <citation type="journal article" date="2007" name="Proc. Natl. Acad. Sci. U.S.A.">
        <title>The tiny eukaryote Ostreococcus provides genomic insights into the paradox of plankton speciation.</title>
        <authorList>
            <person name="Palenik B."/>
            <person name="Grimwood J."/>
            <person name="Aerts A."/>
            <person name="Rouze P."/>
            <person name="Salamov A."/>
            <person name="Putnam N."/>
            <person name="Dupont C."/>
            <person name="Jorgensen R."/>
            <person name="Derelle E."/>
            <person name="Rombauts S."/>
            <person name="Zhou K."/>
            <person name="Otillar R."/>
            <person name="Merchant S.S."/>
            <person name="Podell S."/>
            <person name="Gaasterland T."/>
            <person name="Napoli C."/>
            <person name="Gendler K."/>
            <person name="Manuell A."/>
            <person name="Tai V."/>
            <person name="Vallon O."/>
            <person name="Piganeau G."/>
            <person name="Jancek S."/>
            <person name="Heijde M."/>
            <person name="Jabbari K."/>
            <person name="Bowler C."/>
            <person name="Lohr M."/>
            <person name="Robbens S."/>
            <person name="Werner G."/>
            <person name="Dubchak I."/>
            <person name="Pazour G.J."/>
            <person name="Ren Q."/>
            <person name="Paulsen I."/>
            <person name="Delwiche C."/>
            <person name="Schmutz J."/>
            <person name="Rokhsar D."/>
            <person name="Van de Peer Y."/>
            <person name="Moreau H."/>
            <person name="Grigoriev I.V."/>
        </authorList>
    </citation>
    <scope>NUCLEOTIDE SEQUENCE [LARGE SCALE GENOMIC DNA]</scope>
    <source>
        <strain evidence="9 10">CCE9901</strain>
    </source>
</reference>
<sequence length="517" mass="55142">MRDDDATFDVAYDVARTASWIRDGAFSRVALQLPDDKLPDAARLARALQTALARDDDAARASREVFVLADTTFGSCCVDEVAAAHRDADAIVHFGRACCSPTSRTPARLVFDRKEIDCARCARALEAHAAASARRGARAVVALCDQEYFWALDELKRASTSSTANVQGAEIFIADAVEVEVDPSRDSRVRGRDEDASTTRVGASRFRPPNGTTNEDCAYVWIGATGPAMTHAMLVLGDCAAKFGGMAQYDPSVDGDAVRVEADGAGEAARALKRRRFLIAKAKEARVVGIIAGTLGVAGYREMIENLRKLIANSGRKSYTVVAGKPNPQKLANFPEIEVFIMVSCELTALMDGRDYMQPIITPYEATIAFTPGKMWMGEVKLDFASVPTFEDVVANGDDDDDVQPEFSLVSGTYISPVNASSSAHDADDIDALTGTELARRAEGALSLRASGVSDAVVTSGAEYLISKRTYTGLEPGPKRDDETGAIADAPLEAARGLSGRAKSYADESPASAATDP</sequence>
<feature type="compositionally biased region" description="Basic and acidic residues" evidence="8">
    <location>
        <begin position="184"/>
        <end position="197"/>
    </location>
</feature>
<comment type="cofactor">
    <cofactor evidence="1">
        <name>[4Fe-4S] cluster</name>
        <dbReference type="ChEBI" id="CHEBI:49883"/>
    </cofactor>
</comment>
<dbReference type="eggNOG" id="KOG2648">
    <property type="taxonomic scope" value="Eukaryota"/>
</dbReference>
<dbReference type="GO" id="GO:0006979">
    <property type="term" value="P:response to oxidative stress"/>
    <property type="evidence" value="ECO:0007669"/>
    <property type="project" value="EnsemblPlants"/>
</dbReference>
<dbReference type="FunFam" id="3.40.50.11860:FF:000001">
    <property type="entry name" value="2-(3-amino-3-carboxypropyl)histidine synthase subunit 2"/>
    <property type="match status" value="1"/>
</dbReference>
<feature type="region of interest" description="Disordered" evidence="8">
    <location>
        <begin position="184"/>
        <end position="208"/>
    </location>
</feature>
<dbReference type="PANTHER" id="PTHR10762">
    <property type="entry name" value="DIPHTHAMIDE BIOSYNTHESIS PROTEIN"/>
    <property type="match status" value="1"/>
</dbReference>
<dbReference type="InterPro" id="IPR042265">
    <property type="entry name" value="DPH1/DPH2_3"/>
</dbReference>
<dbReference type="KEGG" id="olu:OSTLU_32667"/>
<dbReference type="Pfam" id="PF01866">
    <property type="entry name" value="Diphthamide_syn"/>
    <property type="match status" value="1"/>
</dbReference>
<dbReference type="InterPro" id="IPR010014">
    <property type="entry name" value="DHP2"/>
</dbReference>
<evidence type="ECO:0000256" key="4">
    <source>
        <dbReference type="ARBA" id="ARBA00022723"/>
    </source>
</evidence>
<evidence type="ECO:0000256" key="2">
    <source>
        <dbReference type="ARBA" id="ARBA00005156"/>
    </source>
</evidence>
<dbReference type="HOGENOM" id="CLU_015210_1_0_1"/>
<feature type="region of interest" description="Disordered" evidence="8">
    <location>
        <begin position="472"/>
        <end position="493"/>
    </location>
</feature>
<keyword evidence="10" id="KW-1185">Reference proteome</keyword>
<dbReference type="Gene3D" id="3.40.50.11840">
    <property type="entry name" value="Diphthamide synthesis DPH1/DPH2 domain 1"/>
    <property type="match status" value="1"/>
</dbReference>
<dbReference type="Gramene" id="ABO97002">
    <property type="protein sequence ID" value="ABO97002"/>
    <property type="gene ID" value="OSTLU_32667"/>
</dbReference>
<accession>A4S0A1</accession>
<evidence type="ECO:0000256" key="6">
    <source>
        <dbReference type="ARBA" id="ARBA00023014"/>
    </source>
</evidence>
<dbReference type="SFLD" id="SFLDG01121">
    <property type="entry name" value="Diphthamide_biosynthesis"/>
    <property type="match status" value="1"/>
</dbReference>
<proteinExistence type="inferred from homology"/>
<evidence type="ECO:0000256" key="5">
    <source>
        <dbReference type="ARBA" id="ARBA00023004"/>
    </source>
</evidence>
<dbReference type="RefSeq" id="XP_001418709.1">
    <property type="nucleotide sequence ID" value="XM_001418672.1"/>
</dbReference>
<dbReference type="GO" id="GO:0005829">
    <property type="term" value="C:cytosol"/>
    <property type="evidence" value="ECO:0007669"/>
    <property type="project" value="EnsemblPlants"/>
</dbReference>